<dbReference type="EMBL" id="CAADFL010000783">
    <property type="protein sequence ID" value="VFK21400.1"/>
    <property type="molecule type" value="Genomic_DNA"/>
</dbReference>
<protein>
    <recommendedName>
        <fullName evidence="10">Type II secretion system protein L</fullName>
        <shortName evidence="10">T2SS protein L</shortName>
    </recommendedName>
</protein>
<comment type="function">
    <text evidence="10">Inner membrane component of the type II secretion system required for the energy-dependent secretion of extracellular factors such as proteases and toxins from the periplasm.</text>
</comment>
<evidence type="ECO:0000313" key="14">
    <source>
        <dbReference type="EMBL" id="VFJ61032.1"/>
    </source>
</evidence>
<dbReference type="Pfam" id="PF05134">
    <property type="entry name" value="T2SSL"/>
    <property type="match status" value="1"/>
</dbReference>
<evidence type="ECO:0000256" key="9">
    <source>
        <dbReference type="ARBA" id="ARBA00023136"/>
    </source>
</evidence>
<dbReference type="Pfam" id="PF12693">
    <property type="entry name" value="GspL_C"/>
    <property type="match status" value="1"/>
</dbReference>
<evidence type="ECO:0000313" key="16">
    <source>
        <dbReference type="EMBL" id="VFK21400.1"/>
    </source>
</evidence>
<evidence type="ECO:0000256" key="1">
    <source>
        <dbReference type="ARBA" id="ARBA00004377"/>
    </source>
</evidence>
<sequence>MPDKLFIQLHPDKPEVTWLRRGTAKGPVVSRVGSLSDLSGEGIDCRVIVFVPGADVVLLSANLPPMSQQRMSMAVPFALEDQLASDPDSLHFAFGRRSGKEPLPVVVVDHACITAWLSRLEEAGVRPDVLVPEILALPCMPNTWTVLLDVDTALVRSGLLSGFAVDLPNLALVVRDALTRAGGNVPEQIRLLPGARGADTEAEDSPFLGSLDCKVIEGPREPDKLVVLSTHFDEQHAINLLQGTYGREAGIGQIWHTWRVPIVLIMVWLMVWIGGLLMDIADLSERNRLLTAEIETVYRQVFPDARKMNNLRIRMERSLDEHRKTGKQGAIGFLDLLGRIGVHLQSAENARLTHLYFRSGALELRLEMTDLQAFDRLEAQLTRKAGLTVEVLSATTRENAVMGHLKIAQPR</sequence>
<evidence type="ECO:0000256" key="3">
    <source>
        <dbReference type="ARBA" id="ARBA00022448"/>
    </source>
</evidence>
<keyword evidence="6 11" id="KW-0812">Transmembrane</keyword>
<dbReference type="InterPro" id="IPR024230">
    <property type="entry name" value="GspL_cyto_dom"/>
</dbReference>
<dbReference type="Gene3D" id="3.30.420.380">
    <property type="match status" value="1"/>
</dbReference>
<dbReference type="AlphaFoldDB" id="A0A450T3G7"/>
<keyword evidence="8 11" id="KW-1133">Transmembrane helix</keyword>
<dbReference type="InterPro" id="IPR043129">
    <property type="entry name" value="ATPase_NBD"/>
</dbReference>
<name>A0A450T3G7_9GAMM</name>
<evidence type="ECO:0000313" key="15">
    <source>
        <dbReference type="EMBL" id="VFJ75464.1"/>
    </source>
</evidence>
<dbReference type="GO" id="GO:0009276">
    <property type="term" value="C:Gram-negative-bacterium-type cell wall"/>
    <property type="evidence" value="ECO:0007669"/>
    <property type="project" value="InterPro"/>
</dbReference>
<dbReference type="InterPro" id="IPR007812">
    <property type="entry name" value="T2SS_protein-GspL"/>
</dbReference>
<evidence type="ECO:0000256" key="10">
    <source>
        <dbReference type="PIRNR" id="PIRNR015761"/>
    </source>
</evidence>
<keyword evidence="7 10" id="KW-0653">Protein transport</keyword>
<keyword evidence="3 10" id="KW-0813">Transport</keyword>
<evidence type="ECO:0000256" key="5">
    <source>
        <dbReference type="ARBA" id="ARBA00022519"/>
    </source>
</evidence>
<evidence type="ECO:0000256" key="6">
    <source>
        <dbReference type="ARBA" id="ARBA00022692"/>
    </source>
</evidence>
<organism evidence="14">
    <name type="scientific">Candidatus Kentrum sp. FM</name>
    <dbReference type="NCBI Taxonomy" id="2126340"/>
    <lineage>
        <taxon>Bacteria</taxon>
        <taxon>Pseudomonadati</taxon>
        <taxon>Pseudomonadota</taxon>
        <taxon>Gammaproteobacteria</taxon>
        <taxon>Candidatus Kentrum</taxon>
    </lineage>
</organism>
<gene>
    <name evidence="15" type="ORF">BECKFM1743A_GA0114220_108351</name>
    <name evidence="16" type="ORF">BECKFM1743B_GA0114221_107832</name>
    <name evidence="14" type="ORF">BECKFM1743C_GA0114222_102865</name>
</gene>
<evidence type="ECO:0000259" key="13">
    <source>
        <dbReference type="Pfam" id="PF12693"/>
    </source>
</evidence>
<evidence type="ECO:0000256" key="8">
    <source>
        <dbReference type="ARBA" id="ARBA00022989"/>
    </source>
</evidence>
<dbReference type="EMBL" id="CAADFA010000286">
    <property type="protein sequence ID" value="VFJ61032.1"/>
    <property type="molecule type" value="Genomic_DNA"/>
</dbReference>
<evidence type="ECO:0000256" key="7">
    <source>
        <dbReference type="ARBA" id="ARBA00022927"/>
    </source>
</evidence>
<evidence type="ECO:0000256" key="2">
    <source>
        <dbReference type="ARBA" id="ARBA00005318"/>
    </source>
</evidence>
<feature type="transmembrane region" description="Helical" evidence="11">
    <location>
        <begin position="258"/>
        <end position="278"/>
    </location>
</feature>
<proteinExistence type="inferred from homology"/>
<keyword evidence="5" id="KW-0997">Cell inner membrane</keyword>
<dbReference type="EMBL" id="CAADEZ010000835">
    <property type="protein sequence ID" value="VFJ75464.1"/>
    <property type="molecule type" value="Genomic_DNA"/>
</dbReference>
<keyword evidence="4" id="KW-1003">Cell membrane</keyword>
<dbReference type="PIRSF" id="PIRSF015761">
    <property type="entry name" value="Protein_L"/>
    <property type="match status" value="1"/>
</dbReference>
<dbReference type="Gene3D" id="3.30.1360.100">
    <property type="entry name" value="General secretion pathway protein M, EpsM"/>
    <property type="match status" value="1"/>
</dbReference>
<comment type="subcellular location">
    <subcellularLocation>
        <location evidence="1">Cell inner membrane</location>
        <topology evidence="1">Single-pass membrane protein</topology>
    </subcellularLocation>
</comment>
<comment type="similarity">
    <text evidence="2 10">Belongs to the GSP L family.</text>
</comment>
<feature type="domain" description="GspL periplasmic" evidence="13">
    <location>
        <begin position="255"/>
        <end position="407"/>
    </location>
</feature>
<dbReference type="NCBIfam" id="TIGR01709">
    <property type="entry name" value="typeII_sec_gspL"/>
    <property type="match status" value="1"/>
</dbReference>
<dbReference type="GO" id="GO:0015628">
    <property type="term" value="P:protein secretion by the type II secretion system"/>
    <property type="evidence" value="ECO:0007669"/>
    <property type="project" value="InterPro"/>
</dbReference>
<dbReference type="GO" id="GO:0015627">
    <property type="term" value="C:type II protein secretion system complex"/>
    <property type="evidence" value="ECO:0007669"/>
    <property type="project" value="InterPro"/>
</dbReference>
<evidence type="ECO:0000259" key="12">
    <source>
        <dbReference type="Pfam" id="PF05134"/>
    </source>
</evidence>
<evidence type="ECO:0000256" key="11">
    <source>
        <dbReference type="SAM" id="Phobius"/>
    </source>
</evidence>
<keyword evidence="9 11" id="KW-0472">Membrane</keyword>
<dbReference type="GO" id="GO:0005886">
    <property type="term" value="C:plasma membrane"/>
    <property type="evidence" value="ECO:0007669"/>
    <property type="project" value="UniProtKB-SubCell"/>
</dbReference>
<reference evidence="14" key="1">
    <citation type="submission" date="2019-02" db="EMBL/GenBank/DDBJ databases">
        <authorList>
            <person name="Gruber-Vodicka R. H."/>
            <person name="Seah K. B. B."/>
        </authorList>
    </citation>
    <scope>NUCLEOTIDE SEQUENCE</scope>
    <source>
        <strain evidence="15">BECK_BZ163</strain>
        <strain evidence="16">BECK_BZ164</strain>
        <strain evidence="14">BECK_BZ165</strain>
    </source>
</reference>
<evidence type="ECO:0000256" key="4">
    <source>
        <dbReference type="ARBA" id="ARBA00022475"/>
    </source>
</evidence>
<dbReference type="CDD" id="cd24017">
    <property type="entry name" value="ASKHA_T2SSL_N"/>
    <property type="match status" value="1"/>
</dbReference>
<accession>A0A450T3G7</accession>
<dbReference type="InterPro" id="IPR025691">
    <property type="entry name" value="GspL_pp_dom"/>
</dbReference>
<dbReference type="SUPFAM" id="SSF53067">
    <property type="entry name" value="Actin-like ATPase domain"/>
    <property type="match status" value="1"/>
</dbReference>
<feature type="domain" description="GspL cytoplasmic actin-ATPase-like" evidence="12">
    <location>
        <begin position="46"/>
        <end position="178"/>
    </location>
</feature>